<evidence type="ECO:0000313" key="2">
    <source>
        <dbReference type="EMBL" id="MCL6424076.1"/>
    </source>
</evidence>
<dbReference type="RefSeq" id="WP_249738158.1">
    <property type="nucleotide sequence ID" value="NZ_JAKNCJ010000008.1"/>
</dbReference>
<evidence type="ECO:0000259" key="1">
    <source>
        <dbReference type="Pfam" id="PF16571"/>
    </source>
</evidence>
<organism evidence="2 3">
    <name type="scientific">Brachybacterium equifaecis</name>
    <dbReference type="NCBI Taxonomy" id="2910770"/>
    <lineage>
        <taxon>Bacteria</taxon>
        <taxon>Bacillati</taxon>
        <taxon>Actinomycetota</taxon>
        <taxon>Actinomycetes</taxon>
        <taxon>Micrococcales</taxon>
        <taxon>Dermabacteraceae</taxon>
        <taxon>Brachybacterium</taxon>
    </lineage>
</organism>
<proteinExistence type="predicted"/>
<sequence length="167" mass="18546">MRALNEQEIRGSLLNGSKHEMAQASLPDLSAVAWEREIYLGWTDAKRPQESYVVFEDPESGELLGAILRAAPAPAGRRKMMCSWCQDITELDNVAFVSAKRTGAAGRSGSTIGTSLCRDFSCSKNVRRLPSISEVSDPAEQEWWTQRRIADLQQKIRGFFVQLRGGA</sequence>
<protein>
    <submittedName>
        <fullName evidence="2">FBP domain-containing protein</fullName>
    </submittedName>
</protein>
<dbReference type="Pfam" id="PF16571">
    <property type="entry name" value="FBP_C"/>
    <property type="match status" value="1"/>
</dbReference>
<gene>
    <name evidence="2" type="ORF">Bequi_11925</name>
</gene>
<dbReference type="EMBL" id="JAKNCJ010000008">
    <property type="protein sequence ID" value="MCL6424076.1"/>
    <property type="molecule type" value="Genomic_DNA"/>
</dbReference>
<dbReference type="InterPro" id="IPR032330">
    <property type="entry name" value="EF-G-binding_C"/>
</dbReference>
<evidence type="ECO:0000313" key="3">
    <source>
        <dbReference type="Proteomes" id="UP001203761"/>
    </source>
</evidence>
<accession>A0ABT0R2F0</accession>
<reference evidence="2" key="1">
    <citation type="submission" date="2022-02" db="EMBL/GenBank/DDBJ databases">
        <authorList>
            <person name="Lee M."/>
            <person name="Kim S.-J."/>
            <person name="Jung M.-Y."/>
        </authorList>
    </citation>
    <scope>NUCLEOTIDE SEQUENCE</scope>
    <source>
        <strain evidence="2">JHP9</strain>
    </source>
</reference>
<comment type="caution">
    <text evidence="2">The sequence shown here is derived from an EMBL/GenBank/DDBJ whole genome shotgun (WGS) entry which is preliminary data.</text>
</comment>
<feature type="domain" description="Elongation factor G-binding protein C-terminal treble-clef zinc-finger" evidence="1">
    <location>
        <begin position="8"/>
        <end position="160"/>
    </location>
</feature>
<keyword evidence="3" id="KW-1185">Reference proteome</keyword>
<name>A0ABT0R2F0_9MICO</name>
<dbReference type="Proteomes" id="UP001203761">
    <property type="component" value="Unassembled WGS sequence"/>
</dbReference>